<gene>
    <name evidence="3" type="ORF">BKA16_000639</name>
</gene>
<dbReference type="Gene3D" id="6.10.30.10">
    <property type="match status" value="1"/>
</dbReference>
<name>A0A840F3D4_9ACTN</name>
<evidence type="ECO:0008006" key="5">
    <source>
        <dbReference type="Google" id="ProtNLM"/>
    </source>
</evidence>
<evidence type="ECO:0000313" key="4">
    <source>
        <dbReference type="Proteomes" id="UP000551501"/>
    </source>
</evidence>
<evidence type="ECO:0000313" key="3">
    <source>
        <dbReference type="EMBL" id="MBB4134087.1"/>
    </source>
</evidence>
<dbReference type="EMBL" id="JACIFP010000001">
    <property type="protein sequence ID" value="MBB4134087.1"/>
    <property type="molecule type" value="Genomic_DNA"/>
</dbReference>
<dbReference type="PANTHER" id="PTHR34075">
    <property type="entry name" value="BLR3430 PROTEIN"/>
    <property type="match status" value="1"/>
</dbReference>
<dbReference type="InterPro" id="IPR022002">
    <property type="entry name" value="ChsH2_Znr"/>
</dbReference>
<keyword evidence="4" id="KW-1185">Reference proteome</keyword>
<feature type="domain" description="ChsH2 rubredoxin-like zinc ribbon" evidence="2">
    <location>
        <begin position="15"/>
        <end position="51"/>
    </location>
</feature>
<reference evidence="3 4" key="1">
    <citation type="submission" date="2020-08" db="EMBL/GenBank/DDBJ databases">
        <title>Sequencing the genomes of 1000 actinobacteria strains.</title>
        <authorList>
            <person name="Klenk H.-P."/>
        </authorList>
    </citation>
    <scope>NUCLEOTIDE SEQUENCE [LARGE SCALE GENOMIC DNA]</scope>
    <source>
        <strain evidence="3 4">DSM 45298</strain>
    </source>
</reference>
<dbReference type="AlphaFoldDB" id="A0A840F3D4"/>
<dbReference type="InterPro" id="IPR002878">
    <property type="entry name" value="ChsH2_C"/>
</dbReference>
<accession>A0A840F3D4</accession>
<dbReference type="InterPro" id="IPR052513">
    <property type="entry name" value="Thioester_dehydratase-like"/>
</dbReference>
<protein>
    <recommendedName>
        <fullName evidence="5">DUF35 domain-containing protein</fullName>
    </recommendedName>
</protein>
<comment type="caution">
    <text evidence="3">The sequence shown here is derived from an EMBL/GenBank/DDBJ whole genome shotgun (WGS) entry which is preliminary data.</text>
</comment>
<dbReference type="InterPro" id="IPR012340">
    <property type="entry name" value="NA-bd_OB-fold"/>
</dbReference>
<feature type="domain" description="ChsH2 C-terminal OB-fold" evidence="1">
    <location>
        <begin position="52"/>
        <end position="121"/>
    </location>
</feature>
<dbReference type="RefSeq" id="WP_183369310.1">
    <property type="nucleotide sequence ID" value="NZ_BAABHL010000009.1"/>
</dbReference>
<dbReference type="Proteomes" id="UP000551501">
    <property type="component" value="Unassembled WGS sequence"/>
</dbReference>
<evidence type="ECO:0000259" key="1">
    <source>
        <dbReference type="Pfam" id="PF01796"/>
    </source>
</evidence>
<sequence>MTAEQHVDDVREIFWNACRDGELRLQRCCDCEKWQFYARYLCRHCGSRDLEWAPAAGSAEVHTFSIVNRAEGIFAELTPYAVAIVQLAEGPTMMTNIVGTDAAPLDVTQVRIGLAVRIHFVERDGQVLPLFTPDKTSA</sequence>
<organism evidence="3 4">
    <name type="scientific">Gordonia humi</name>
    <dbReference type="NCBI Taxonomy" id="686429"/>
    <lineage>
        <taxon>Bacteria</taxon>
        <taxon>Bacillati</taxon>
        <taxon>Actinomycetota</taxon>
        <taxon>Actinomycetes</taxon>
        <taxon>Mycobacteriales</taxon>
        <taxon>Gordoniaceae</taxon>
        <taxon>Gordonia</taxon>
    </lineage>
</organism>
<dbReference type="SUPFAM" id="SSF50249">
    <property type="entry name" value="Nucleic acid-binding proteins"/>
    <property type="match status" value="1"/>
</dbReference>
<dbReference type="PANTHER" id="PTHR34075:SF5">
    <property type="entry name" value="BLR3430 PROTEIN"/>
    <property type="match status" value="1"/>
</dbReference>
<evidence type="ECO:0000259" key="2">
    <source>
        <dbReference type="Pfam" id="PF12172"/>
    </source>
</evidence>
<dbReference type="Pfam" id="PF12172">
    <property type="entry name" value="zf-ChsH2"/>
    <property type="match status" value="1"/>
</dbReference>
<proteinExistence type="predicted"/>
<dbReference type="Pfam" id="PF01796">
    <property type="entry name" value="OB_ChsH2_C"/>
    <property type="match status" value="1"/>
</dbReference>